<dbReference type="RefSeq" id="WP_381022811.1">
    <property type="nucleotide sequence ID" value="NZ_JBHSNY010000006.1"/>
</dbReference>
<organism evidence="1 2">
    <name type="scientific">Streptomyces bullii</name>
    <dbReference type="NCBI Taxonomy" id="349910"/>
    <lineage>
        <taxon>Bacteria</taxon>
        <taxon>Bacillati</taxon>
        <taxon>Actinomycetota</taxon>
        <taxon>Actinomycetes</taxon>
        <taxon>Kitasatosporales</taxon>
        <taxon>Streptomycetaceae</taxon>
        <taxon>Streptomyces</taxon>
    </lineage>
</organism>
<keyword evidence="2" id="KW-1185">Reference proteome</keyword>
<name>A0ABW0URP7_9ACTN</name>
<dbReference type="EMBL" id="JBHSNY010000006">
    <property type="protein sequence ID" value="MFC5635868.1"/>
    <property type="molecule type" value="Genomic_DNA"/>
</dbReference>
<protein>
    <recommendedName>
        <fullName evidence="3">ROS/MUCR transcriptional regulator protein</fullName>
    </recommendedName>
</protein>
<comment type="caution">
    <text evidence="1">The sequence shown here is derived from an EMBL/GenBank/DDBJ whole genome shotgun (WGS) entry which is preliminary data.</text>
</comment>
<gene>
    <name evidence="1" type="ORF">ACFPZJ_19130</name>
</gene>
<reference evidence="2" key="1">
    <citation type="journal article" date="2019" name="Int. J. Syst. Evol. Microbiol.">
        <title>The Global Catalogue of Microorganisms (GCM) 10K type strain sequencing project: providing services to taxonomists for standard genome sequencing and annotation.</title>
        <authorList>
            <consortium name="The Broad Institute Genomics Platform"/>
            <consortium name="The Broad Institute Genome Sequencing Center for Infectious Disease"/>
            <person name="Wu L."/>
            <person name="Ma J."/>
        </authorList>
    </citation>
    <scope>NUCLEOTIDE SEQUENCE [LARGE SCALE GENOMIC DNA]</scope>
    <source>
        <strain evidence="2">CGMCC 4.7248</strain>
    </source>
</reference>
<evidence type="ECO:0008006" key="3">
    <source>
        <dbReference type="Google" id="ProtNLM"/>
    </source>
</evidence>
<dbReference type="Proteomes" id="UP001596154">
    <property type="component" value="Unassembled WGS sequence"/>
</dbReference>
<evidence type="ECO:0000313" key="1">
    <source>
        <dbReference type="EMBL" id="MFC5635868.1"/>
    </source>
</evidence>
<sequence length="265" mass="29557">MTRPHGYARYRLDGCRCYVCGWAVAQYNDARDHAMRRGTWQPWTSAELVRVHLRNLQDCGMGLRRIAALAGVDRKRLQAVLRGRPERGTPPQEKVRPALAASVLAVEPTLENLAPSTPISPLGTRRRVQALVAVGWPQQHLAAHLGMAPGNFGQMLARDHVLVRRALEVRAMYDALWRADPAEHGASPGGITRARAYAAERDWAPPAAWDDDRIDDPEAFPDWTGKCGTPEGFWAHRYITASACQPCRNAFNSEQRGRHARRSTS</sequence>
<proteinExistence type="predicted"/>
<evidence type="ECO:0000313" key="2">
    <source>
        <dbReference type="Proteomes" id="UP001596154"/>
    </source>
</evidence>
<accession>A0ABW0URP7</accession>